<reference evidence="2 3" key="1">
    <citation type="submission" date="2021-03" db="EMBL/GenBank/DDBJ databases">
        <title>Five novel Rahnella species.</title>
        <authorList>
            <person name="Brady C."/>
            <person name="Asselin J."/>
            <person name="Beer S."/>
            <person name="Bruberg M.B."/>
            <person name="Crampton B."/>
            <person name="Venter S."/>
            <person name="Arnold D."/>
            <person name="Denman S."/>
        </authorList>
    </citation>
    <scope>NUCLEOTIDE SEQUENCE [LARGE SCALE GENOMIC DNA]</scope>
    <source>
        <strain evidence="2 3">H11b</strain>
    </source>
</reference>
<dbReference type="EMBL" id="JAFMOW010000062">
    <property type="protein sequence ID" value="MBU9856006.1"/>
    <property type="molecule type" value="Genomic_DNA"/>
</dbReference>
<feature type="domain" description="IprA winged helix-turn-helix" evidence="1">
    <location>
        <begin position="143"/>
        <end position="209"/>
    </location>
</feature>
<dbReference type="RefSeq" id="WP_217173358.1">
    <property type="nucleotide sequence ID" value="NZ_JAFMOW010000062.1"/>
</dbReference>
<keyword evidence="3" id="KW-1185">Reference proteome</keyword>
<dbReference type="InterPro" id="IPR041687">
    <property type="entry name" value="HTH_46"/>
</dbReference>
<evidence type="ECO:0000259" key="1">
    <source>
        <dbReference type="Pfam" id="PF15977"/>
    </source>
</evidence>
<dbReference type="Proteomes" id="UP000734343">
    <property type="component" value="Unassembled WGS sequence"/>
</dbReference>
<protein>
    <submittedName>
        <fullName evidence="2">Helix-turn-helix domain-containing protein</fullName>
    </submittedName>
</protein>
<dbReference type="Pfam" id="PF15977">
    <property type="entry name" value="HTH_46"/>
    <property type="match status" value="1"/>
</dbReference>
<proteinExistence type="predicted"/>
<evidence type="ECO:0000313" key="3">
    <source>
        <dbReference type="Proteomes" id="UP000734343"/>
    </source>
</evidence>
<accession>A0ABS6LVE5</accession>
<gene>
    <name evidence="2" type="ORF">J1778_12040</name>
</gene>
<comment type="caution">
    <text evidence="2">The sequence shown here is derived from an EMBL/GenBank/DDBJ whole genome shotgun (WGS) entry which is preliminary data.</text>
</comment>
<name>A0ABS6LVE5_9GAMM</name>
<sequence>MECRPGREVLDEHLEVLFALLIPYSEKIDICDSGHILFTENHEDCFIYLIKSGCFLIRDVITGFNTKTISPPAMLGIGQCMYPGWIKGFSIEHISNGVIYKIDSQRAFEVIDSNHCWRSVVYILSYQLGFMTNRQCHLLNKSSYILIKTLLLEMSQEPEKILKNVSVEKYISERCHLGRSVIMKILSDLRKGGYIEINRGKLVKVIKLPERY</sequence>
<evidence type="ECO:0000313" key="2">
    <source>
        <dbReference type="EMBL" id="MBU9856006.1"/>
    </source>
</evidence>
<organism evidence="2 3">
    <name type="scientific">Rahnella bonaserana</name>
    <dbReference type="NCBI Taxonomy" id="2816248"/>
    <lineage>
        <taxon>Bacteria</taxon>
        <taxon>Pseudomonadati</taxon>
        <taxon>Pseudomonadota</taxon>
        <taxon>Gammaproteobacteria</taxon>
        <taxon>Enterobacterales</taxon>
        <taxon>Yersiniaceae</taxon>
        <taxon>Rahnella</taxon>
    </lineage>
</organism>